<dbReference type="SUPFAM" id="SSF50969">
    <property type="entry name" value="YVTN repeat-like/Quinoprotein amine dehydrogenase"/>
    <property type="match status" value="1"/>
</dbReference>
<dbReference type="InterPro" id="IPR011044">
    <property type="entry name" value="Quino_amine_DH_bsu"/>
</dbReference>
<dbReference type="Proteomes" id="UP001176883">
    <property type="component" value="Unassembled WGS sequence"/>
</dbReference>
<dbReference type="EMBL" id="JAUOEK010000131">
    <property type="protein sequence ID" value="MDO5970757.1"/>
    <property type="molecule type" value="Genomic_DNA"/>
</dbReference>
<accession>A0ABT8WC85</accession>
<proteinExistence type="predicted"/>
<protein>
    <submittedName>
        <fullName evidence="1">6-bladed beta-propeller</fullName>
    </submittedName>
</protein>
<dbReference type="PROSITE" id="PS51257">
    <property type="entry name" value="PROKAR_LIPOPROTEIN"/>
    <property type="match status" value="1"/>
</dbReference>
<comment type="caution">
    <text evidence="1">The sequence shown here is derived from an EMBL/GenBank/DDBJ whole genome shotgun (WGS) entry which is preliminary data.</text>
</comment>
<dbReference type="RefSeq" id="WP_303278454.1">
    <property type="nucleotide sequence ID" value="NZ_JAUOEK010000131.1"/>
</dbReference>
<gene>
    <name evidence="1" type="ORF">Q4Q35_13145</name>
</gene>
<dbReference type="Pfam" id="PF17170">
    <property type="entry name" value="DUF5128"/>
    <property type="match status" value="1"/>
</dbReference>
<organism evidence="1 2">
    <name type="scientific">Flavivirga aquimarina</name>
    <dbReference type="NCBI Taxonomy" id="2027862"/>
    <lineage>
        <taxon>Bacteria</taxon>
        <taxon>Pseudomonadati</taxon>
        <taxon>Bacteroidota</taxon>
        <taxon>Flavobacteriia</taxon>
        <taxon>Flavobacteriales</taxon>
        <taxon>Flavobacteriaceae</taxon>
        <taxon>Flavivirga</taxon>
    </lineage>
</organism>
<keyword evidence="2" id="KW-1185">Reference proteome</keyword>
<name>A0ABT8WC85_9FLAO</name>
<sequence>MSKIKYYVLVSFFVFIACKKEQKVAMNYQLKIPFIKDKTYLISKLIDTCYYVPLETAPSNLLDVIKKVVIKGKQVFVSDDTSINCYDLKGGFVNRISKMGRGPNEYVTLQDFVIDETYIYIYDVSGRKIFLYDKNTGLYKNSIVIPFFADEIEKIGDEIIFHAGQKRNTSNYDYEIISFNIKTKKIRKFFKNSEKHAKGSKLNHLTKNGERIIYTPKQRNTAYAFTKGLQVEGYTLFNFYKDKEQVDISESSSKYSEKFSLFSDFLETKSYVFFEFNDENRINRVVYDKKNNVSMESIKNDIGLFSLGTPKTIYNDYFVATVDSHLLSMIKNIQQDNLISKNLREQINNILISDNSTLFFYKFKN</sequence>
<reference evidence="1" key="1">
    <citation type="submission" date="2023-07" db="EMBL/GenBank/DDBJ databases">
        <title>Two novel species in the genus Flavivirga.</title>
        <authorList>
            <person name="Kwon K."/>
        </authorList>
    </citation>
    <scope>NUCLEOTIDE SEQUENCE</scope>
    <source>
        <strain evidence="1">KCTC 52353</strain>
    </source>
</reference>
<evidence type="ECO:0000313" key="1">
    <source>
        <dbReference type="EMBL" id="MDO5970757.1"/>
    </source>
</evidence>
<evidence type="ECO:0000313" key="2">
    <source>
        <dbReference type="Proteomes" id="UP001176883"/>
    </source>
</evidence>